<feature type="region of interest" description="Disordered" evidence="2">
    <location>
        <begin position="519"/>
        <end position="551"/>
    </location>
</feature>
<keyword evidence="5" id="KW-1185">Reference proteome</keyword>
<dbReference type="Proteomes" id="UP001652700">
    <property type="component" value="Unplaced"/>
</dbReference>
<evidence type="ECO:0000313" key="5">
    <source>
        <dbReference type="Proteomes" id="UP001652700"/>
    </source>
</evidence>
<dbReference type="InterPro" id="IPR036397">
    <property type="entry name" value="RNaseH_sf"/>
</dbReference>
<proteinExistence type="inferred from homology"/>
<dbReference type="KEGG" id="dvv:114326315"/>
<dbReference type="Pfam" id="PF04857">
    <property type="entry name" value="CAF1"/>
    <property type="match status" value="1"/>
</dbReference>
<reference evidence="4" key="2">
    <citation type="submission" date="2025-05" db="UniProtKB">
        <authorList>
            <consortium name="EnsemblMetazoa"/>
        </authorList>
    </citation>
    <scope>IDENTIFICATION</scope>
</reference>
<sequence length="578" mass="67150">MEVLNSNFSSLFSEIEKAINASLFVSIDCELSGLNIVRNIKAFDTPQEYYSKMRINSKDFLVLQYGISTFRYDEVDNNFKHQTYNFYTFRRPVNRNVPDIRFLCQSSSIDFLIGHGFDFNKLFKEGISYLTEEEYDNYKANIDQSYQTVLEGICSRKSEDSCDTIQVPENAVAFIDDIKSKIENFLTSDETELQLPKCNAFFRKLIYQTKEEKYSNQIYLETRQVDKDRVLFVTRLKSPEEEKQLAKKRYEENLKELDNFHGFSKLLKVLIKSGKLIIGHNLCLDFLHTIDKFLMPLPESYTEFKRVSHTLFSRVLDTKYMASSGLFKDLIQSTVLKHLLDTVSERPFGLPQIAPEKEGRAYEVNDSKEHEAGYDAFITGLSFIGMWKHLGLLDNRSDPKTFNSMDLLEPYINKLFLMNLSDNQYINLAGDDQLVSRDHVFHISFSEDWKLSNIQQLFSPFGNVYVSWLDETSAYVALHKRDEAKMCYTTLKSGDGYIIKTFAERKMLLENRFGHMQPKVVSSPIPSKKRKSSDSPVPKNQKREKTGIDDALLKMTIEPELEAQSKKSRTFTEDENWT</sequence>
<evidence type="ECO:0000313" key="4">
    <source>
        <dbReference type="EnsemblMetazoa" id="XP_050502125.1"/>
    </source>
</evidence>
<dbReference type="OrthoDB" id="1432093at2759"/>
<feature type="region of interest" description="Disordered" evidence="2">
    <location>
        <begin position="559"/>
        <end position="578"/>
    </location>
</feature>
<dbReference type="InterPro" id="IPR012677">
    <property type="entry name" value="Nucleotide-bd_a/b_plait_sf"/>
</dbReference>
<dbReference type="GO" id="GO:1990431">
    <property type="term" value="P:priRNA 3'-end processing"/>
    <property type="evidence" value="ECO:0007669"/>
    <property type="project" value="TreeGrafter"/>
</dbReference>
<reference evidence="6" key="1">
    <citation type="submission" date="2025-04" db="UniProtKB">
        <authorList>
            <consortium name="RefSeq"/>
        </authorList>
    </citation>
    <scope>IDENTIFICATION</scope>
</reference>
<dbReference type="CDD" id="cd12428">
    <property type="entry name" value="RRM_PARN"/>
    <property type="match status" value="1"/>
</dbReference>
<name>A0A6P7F432_DIAVI</name>
<evidence type="ECO:0000256" key="2">
    <source>
        <dbReference type="SAM" id="MobiDB-lite"/>
    </source>
</evidence>
<dbReference type="SUPFAM" id="SSF53098">
    <property type="entry name" value="Ribonuclease H-like"/>
    <property type="match status" value="1"/>
</dbReference>
<comment type="similarity">
    <text evidence="1">Belongs to the CAF1 family.</text>
</comment>
<dbReference type="SUPFAM" id="SSF82708">
    <property type="entry name" value="R3H domain"/>
    <property type="match status" value="1"/>
</dbReference>
<dbReference type="GeneID" id="114326315"/>
<dbReference type="GO" id="GO:1990432">
    <property type="term" value="P:siRNA 3'-end processing"/>
    <property type="evidence" value="ECO:0007669"/>
    <property type="project" value="TreeGrafter"/>
</dbReference>
<feature type="domain" description="Poly(A)-specific ribonuclease RNA-binding" evidence="3">
    <location>
        <begin position="430"/>
        <end position="504"/>
    </location>
</feature>
<dbReference type="InterPro" id="IPR035979">
    <property type="entry name" value="RBD_domain_sf"/>
</dbReference>
<evidence type="ECO:0000259" key="3">
    <source>
        <dbReference type="Pfam" id="PF08675"/>
    </source>
</evidence>
<dbReference type="EnsemblMetazoa" id="XM_050646168.1">
    <property type="protein sequence ID" value="XP_050502125.1"/>
    <property type="gene ID" value="LOC114326315"/>
</dbReference>
<dbReference type="PANTHER" id="PTHR15092:SF44">
    <property type="entry name" value="POLY(A)-SPECIFIC RIBONUCLEASE PARN"/>
    <property type="match status" value="1"/>
</dbReference>
<dbReference type="AlphaFoldDB" id="A0A6P7F432"/>
<dbReference type="InterPro" id="IPR012337">
    <property type="entry name" value="RNaseH-like_sf"/>
</dbReference>
<dbReference type="GO" id="GO:0003723">
    <property type="term" value="F:RNA binding"/>
    <property type="evidence" value="ECO:0007669"/>
    <property type="project" value="InterPro"/>
</dbReference>
<dbReference type="Gene3D" id="3.30.70.330">
    <property type="match status" value="1"/>
</dbReference>
<dbReference type="Gene3D" id="3.30.1370.50">
    <property type="entry name" value="R3H-like domain"/>
    <property type="match status" value="1"/>
</dbReference>
<feature type="compositionally biased region" description="Basic and acidic residues" evidence="2">
    <location>
        <begin position="541"/>
        <end position="551"/>
    </location>
</feature>
<gene>
    <name evidence="6" type="primary">LOC114326315</name>
</gene>
<dbReference type="Gene3D" id="3.30.420.10">
    <property type="entry name" value="Ribonuclease H-like superfamily/Ribonuclease H"/>
    <property type="match status" value="1"/>
</dbReference>
<dbReference type="Pfam" id="PF08675">
    <property type="entry name" value="RNA_bind"/>
    <property type="match status" value="1"/>
</dbReference>
<dbReference type="InterPro" id="IPR051181">
    <property type="entry name" value="CAF1_poly(A)_ribonucleases"/>
</dbReference>
<dbReference type="InterPro" id="IPR006941">
    <property type="entry name" value="RNase_CAF1"/>
</dbReference>
<accession>A0A6P7F432</accession>
<dbReference type="InterPro" id="IPR014789">
    <property type="entry name" value="PolyA-riboNase_RNA-binding"/>
</dbReference>
<evidence type="ECO:0000256" key="1">
    <source>
        <dbReference type="ARBA" id="ARBA00008372"/>
    </source>
</evidence>
<organism evidence="6">
    <name type="scientific">Diabrotica virgifera virgifera</name>
    <name type="common">western corn rootworm</name>
    <dbReference type="NCBI Taxonomy" id="50390"/>
    <lineage>
        <taxon>Eukaryota</taxon>
        <taxon>Metazoa</taxon>
        <taxon>Ecdysozoa</taxon>
        <taxon>Arthropoda</taxon>
        <taxon>Hexapoda</taxon>
        <taxon>Insecta</taxon>
        <taxon>Pterygota</taxon>
        <taxon>Neoptera</taxon>
        <taxon>Endopterygota</taxon>
        <taxon>Coleoptera</taxon>
        <taxon>Polyphaga</taxon>
        <taxon>Cucujiformia</taxon>
        <taxon>Chrysomeloidea</taxon>
        <taxon>Chrysomelidae</taxon>
        <taxon>Galerucinae</taxon>
        <taxon>Diabroticina</taxon>
        <taxon>Diabroticites</taxon>
        <taxon>Diabrotica</taxon>
    </lineage>
</organism>
<dbReference type="PANTHER" id="PTHR15092">
    <property type="entry name" value="POLY A -SPECIFIC RIBONUCLEASE/TARGET OF EGR1, MEMBER 1"/>
    <property type="match status" value="1"/>
</dbReference>
<dbReference type="CDD" id="cd02637">
    <property type="entry name" value="R3H_PARN"/>
    <property type="match status" value="1"/>
</dbReference>
<dbReference type="GO" id="GO:0046872">
    <property type="term" value="F:metal ion binding"/>
    <property type="evidence" value="ECO:0007669"/>
    <property type="project" value="InterPro"/>
</dbReference>
<dbReference type="InterPro" id="IPR034042">
    <property type="entry name" value="PARN_R3H"/>
</dbReference>
<dbReference type="GO" id="GO:0000289">
    <property type="term" value="P:nuclear-transcribed mRNA poly(A) tail shortening"/>
    <property type="evidence" value="ECO:0007669"/>
    <property type="project" value="TreeGrafter"/>
</dbReference>
<dbReference type="SUPFAM" id="SSF54928">
    <property type="entry name" value="RNA-binding domain, RBD"/>
    <property type="match status" value="1"/>
</dbReference>
<dbReference type="InParanoid" id="A0A6P7F432"/>
<dbReference type="GO" id="GO:0005634">
    <property type="term" value="C:nucleus"/>
    <property type="evidence" value="ECO:0007669"/>
    <property type="project" value="InterPro"/>
</dbReference>
<evidence type="ECO:0000313" key="6">
    <source>
        <dbReference type="RefSeq" id="XP_028130439.1"/>
    </source>
</evidence>
<dbReference type="GO" id="GO:0005737">
    <property type="term" value="C:cytoplasm"/>
    <property type="evidence" value="ECO:0007669"/>
    <property type="project" value="InterPro"/>
</dbReference>
<protein>
    <submittedName>
        <fullName evidence="6">Poly(A)-specific ribonuclease PARN-like</fullName>
    </submittedName>
</protein>
<dbReference type="GO" id="GO:0004535">
    <property type="term" value="F:poly(A)-specific ribonuclease activity"/>
    <property type="evidence" value="ECO:0007669"/>
    <property type="project" value="InterPro"/>
</dbReference>
<dbReference type="InterPro" id="IPR036867">
    <property type="entry name" value="R3H_dom_sf"/>
</dbReference>
<dbReference type="RefSeq" id="XP_028130439.1">
    <property type="nucleotide sequence ID" value="XM_028274638.1"/>
</dbReference>
<dbReference type="RefSeq" id="XP_050502125.1">
    <property type="nucleotide sequence ID" value="XM_050646168.1"/>
</dbReference>